<dbReference type="EC" id="7.1.1.-" evidence="5"/>
<dbReference type="GO" id="GO:0012505">
    <property type="term" value="C:endomembrane system"/>
    <property type="evidence" value="ECO:0007669"/>
    <property type="project" value="UniProtKB-SubCell"/>
</dbReference>
<feature type="transmembrane region" description="Helical" evidence="5">
    <location>
        <begin position="295"/>
        <end position="316"/>
    </location>
</feature>
<feature type="transmembrane region" description="Helical" evidence="5">
    <location>
        <begin position="66"/>
        <end position="86"/>
    </location>
</feature>
<evidence type="ECO:0000256" key="4">
    <source>
        <dbReference type="ARBA" id="ARBA00023136"/>
    </source>
</evidence>
<accession>A0A395LYR1</accession>
<feature type="transmembrane region" description="Helical" evidence="5">
    <location>
        <begin position="240"/>
        <end position="259"/>
    </location>
</feature>
<dbReference type="GO" id="GO:0048038">
    <property type="term" value="F:quinone binding"/>
    <property type="evidence" value="ECO:0007669"/>
    <property type="project" value="UniProtKB-KW"/>
</dbReference>
<keyword evidence="5" id="KW-1003">Cell membrane</keyword>
<keyword evidence="5" id="KW-0874">Quinone</keyword>
<feature type="transmembrane region" description="Helical" evidence="5">
    <location>
        <begin position="265"/>
        <end position="288"/>
    </location>
</feature>
<name>A0A395LYR1_9BACT</name>
<feature type="transmembrane region" description="Helical" evidence="5">
    <location>
        <begin position="392"/>
        <end position="419"/>
    </location>
</feature>
<comment type="catalytic activity">
    <reaction evidence="5">
        <text>a quinone + NADH + 5 H(+)(in) = a quinol + NAD(+) + 4 H(+)(out)</text>
        <dbReference type="Rhea" id="RHEA:57888"/>
        <dbReference type="ChEBI" id="CHEBI:15378"/>
        <dbReference type="ChEBI" id="CHEBI:24646"/>
        <dbReference type="ChEBI" id="CHEBI:57540"/>
        <dbReference type="ChEBI" id="CHEBI:57945"/>
        <dbReference type="ChEBI" id="CHEBI:132124"/>
    </reaction>
</comment>
<dbReference type="HAMAP" id="MF_00445">
    <property type="entry name" value="NDH1_NuoN_1"/>
    <property type="match status" value="1"/>
</dbReference>
<feature type="transmembrane region" description="Helical" evidence="5">
    <location>
        <begin position="364"/>
        <end position="386"/>
    </location>
</feature>
<dbReference type="GO" id="GO:0008137">
    <property type="term" value="F:NADH dehydrogenase (ubiquinone) activity"/>
    <property type="evidence" value="ECO:0007669"/>
    <property type="project" value="InterPro"/>
</dbReference>
<evidence type="ECO:0000256" key="5">
    <source>
        <dbReference type="HAMAP-Rule" id="MF_00445"/>
    </source>
</evidence>
<keyword evidence="2 5" id="KW-0812">Transmembrane</keyword>
<feature type="transmembrane region" description="Helical" evidence="5">
    <location>
        <begin position="6"/>
        <end position="24"/>
    </location>
</feature>
<feature type="domain" description="NADH:quinone oxidoreductase/Mrp antiporter transmembrane" evidence="7">
    <location>
        <begin position="119"/>
        <end position="413"/>
    </location>
</feature>
<sequence length="476" mass="50941">MAQDFLLSLPILVATLWIVLLIVCEATFQRHLLTKYLSLIGFVGVAAATVYVFPQQGFAFSEMIRAGAVQHFANFIFLLAGVIVTLTSDRYLEEEKIWFGEYYIIMFISVLGMMLMASAANMTVLFIGLETMSIALYVLAGLMRRDKRSSEAAMKYFLLGSFASGFFLYGIALIYGATGEMALHRIADVLQLRGASPLFWIGLSLLMLGLFFKISAVPFHQWTPDVYQGSPTPAAAFMSTGAKAAAFAAIISVISNFSAQLQGNLNWSVAVSVVAVATMIVGNVAALAQEQLKRMLAYSSIAHAGYMLVGIAAGGAEGFSAVIYYTLIYTLMNVGAFSVLALLESEGLGATYSDCAGVFKDSPLLAGAMAIFMLSLAGLPPFGGFIAKYKVFAAAVSAGMAWLAVVGVLASAVSAYYYLRVIVAMFMQEKNQPLKLPMTASSLTLAVVALAVLLLGIFPTEVLKLTTKAIELGFAP</sequence>
<protein>
    <recommendedName>
        <fullName evidence="5">NADH-quinone oxidoreductase subunit N</fullName>
        <ecNumber evidence="5">7.1.1.-</ecNumber>
    </recommendedName>
    <alternativeName>
        <fullName evidence="5">NADH dehydrogenase I subunit N</fullName>
    </alternativeName>
    <alternativeName>
        <fullName evidence="5">NDH-1 subunit N</fullName>
    </alternativeName>
</protein>
<dbReference type="EMBL" id="PHFL01000060">
    <property type="protein sequence ID" value="RFM23647.1"/>
    <property type="molecule type" value="Genomic_DNA"/>
</dbReference>
<dbReference type="InterPro" id="IPR001750">
    <property type="entry name" value="ND/Mrp_TM"/>
</dbReference>
<comment type="subunit">
    <text evidence="5">NDH-1 is composed of 14 different subunits. Subunits NuoA, H, J, K, L, M, N constitute the membrane sector of the complex.</text>
</comment>
<keyword evidence="5" id="KW-1278">Translocase</keyword>
<dbReference type="InterPro" id="IPR010096">
    <property type="entry name" value="NADH-Q_OxRdtase_suN/2"/>
</dbReference>
<feature type="transmembrane region" description="Helical" evidence="5">
    <location>
        <begin position="36"/>
        <end position="54"/>
    </location>
</feature>
<proteinExistence type="inferred from homology"/>
<feature type="transmembrane region" description="Helical" evidence="5">
    <location>
        <begin position="322"/>
        <end position="343"/>
    </location>
</feature>
<dbReference type="Pfam" id="PF00361">
    <property type="entry name" value="Proton_antipo_M"/>
    <property type="match status" value="1"/>
</dbReference>
<dbReference type="AlphaFoldDB" id="A0A395LYR1"/>
<gene>
    <name evidence="5" type="primary">nuoN</name>
    <name evidence="8" type="ORF">D0433_09770</name>
</gene>
<comment type="subcellular location">
    <subcellularLocation>
        <location evidence="5">Cell membrane</location>
        <topology evidence="5">Multi-pass membrane protein</topology>
    </subcellularLocation>
    <subcellularLocation>
        <location evidence="1">Endomembrane system</location>
        <topology evidence="1">Multi-pass membrane protein</topology>
    </subcellularLocation>
    <subcellularLocation>
        <location evidence="6">Membrane</location>
        <topology evidence="6">Multi-pass membrane protein</topology>
    </subcellularLocation>
</comment>
<dbReference type="Proteomes" id="UP000266389">
    <property type="component" value="Unassembled WGS sequence"/>
</dbReference>
<feature type="transmembrane region" description="Helical" evidence="5">
    <location>
        <begin position="123"/>
        <end position="144"/>
    </location>
</feature>
<reference evidence="8 9" key="1">
    <citation type="journal article" date="2011" name="ISME J.">
        <title>Community ecology of hot spring cyanobacterial mats: predominant populations and their functional potential.</title>
        <authorList>
            <person name="Klatt C.G."/>
            <person name="Wood J.M."/>
            <person name="Rusch D.B."/>
            <person name="Bateson M.M."/>
            <person name="Hamamura N."/>
            <person name="Heidelberg J.F."/>
            <person name="Grossman A.R."/>
            <person name="Bhaya D."/>
            <person name="Cohan F.M."/>
            <person name="Kuhl M."/>
            <person name="Bryant D.A."/>
            <person name="Ward D.M."/>
        </authorList>
    </citation>
    <scope>NUCLEOTIDE SEQUENCE [LARGE SCALE GENOMIC DNA]</scope>
    <source>
        <strain evidence="8">OS</strain>
    </source>
</reference>
<feature type="transmembrane region" description="Helical" evidence="5">
    <location>
        <begin position="440"/>
        <end position="458"/>
    </location>
</feature>
<feature type="transmembrane region" description="Helical" evidence="5">
    <location>
        <begin position="156"/>
        <end position="178"/>
    </location>
</feature>
<evidence type="ECO:0000256" key="1">
    <source>
        <dbReference type="ARBA" id="ARBA00004127"/>
    </source>
</evidence>
<evidence type="ECO:0000313" key="9">
    <source>
        <dbReference type="Proteomes" id="UP000266389"/>
    </source>
</evidence>
<comment type="function">
    <text evidence="5">NDH-1 shuttles electrons from NADH, via FMN and iron-sulfur (Fe-S) centers, to quinones in the respiratory chain. The immediate electron acceptor for the enzyme in this species is believed to be a menaquinone. Couples the redox reaction to proton translocation (for every two electrons transferred, four hydrogen ions are translocated across the cytoplasmic membrane), and thus conserves the redox energy in a proton gradient.</text>
</comment>
<dbReference type="GO" id="GO:0005886">
    <property type="term" value="C:plasma membrane"/>
    <property type="evidence" value="ECO:0007669"/>
    <property type="project" value="UniProtKB-SubCell"/>
</dbReference>
<dbReference type="PANTHER" id="PTHR22773">
    <property type="entry name" value="NADH DEHYDROGENASE"/>
    <property type="match status" value="1"/>
</dbReference>
<dbReference type="PRINTS" id="PR01434">
    <property type="entry name" value="NADHDHGNASE5"/>
</dbReference>
<feature type="transmembrane region" description="Helical" evidence="5">
    <location>
        <begin position="198"/>
        <end position="219"/>
    </location>
</feature>
<feature type="transmembrane region" description="Helical" evidence="5">
    <location>
        <begin position="98"/>
        <end position="117"/>
    </location>
</feature>
<keyword evidence="4 5" id="KW-0472">Membrane</keyword>
<evidence type="ECO:0000256" key="3">
    <source>
        <dbReference type="ARBA" id="ARBA00022989"/>
    </source>
</evidence>
<keyword evidence="5" id="KW-0520">NAD</keyword>
<evidence type="ECO:0000256" key="6">
    <source>
        <dbReference type="RuleBase" id="RU000320"/>
    </source>
</evidence>
<organism evidence="8 9">
    <name type="scientific">Candidatus Thermochlorobacter aerophilus</name>
    <dbReference type="NCBI Taxonomy" id="1868324"/>
    <lineage>
        <taxon>Bacteria</taxon>
        <taxon>Pseudomonadati</taxon>
        <taxon>Chlorobiota</taxon>
        <taxon>Chlorobiia</taxon>
        <taxon>Chlorobiales</taxon>
        <taxon>Candidatus Thermochlorobacteriaceae</taxon>
        <taxon>Candidatus Thermochlorobacter</taxon>
    </lineage>
</organism>
<dbReference type="GO" id="GO:0042773">
    <property type="term" value="P:ATP synthesis coupled electron transport"/>
    <property type="evidence" value="ECO:0007669"/>
    <property type="project" value="InterPro"/>
</dbReference>
<dbReference type="NCBIfam" id="TIGR01770">
    <property type="entry name" value="NDH_I_N"/>
    <property type="match status" value="1"/>
</dbReference>
<evidence type="ECO:0000256" key="2">
    <source>
        <dbReference type="ARBA" id="ARBA00022692"/>
    </source>
</evidence>
<dbReference type="GO" id="GO:0050136">
    <property type="term" value="F:NADH dehydrogenase (quinone) (non-electrogenic) activity"/>
    <property type="evidence" value="ECO:0007669"/>
    <property type="project" value="UniProtKB-UniRule"/>
</dbReference>
<comment type="similarity">
    <text evidence="5">Belongs to the complex I subunit 2 family.</text>
</comment>
<evidence type="ECO:0000313" key="8">
    <source>
        <dbReference type="EMBL" id="RFM23647.1"/>
    </source>
</evidence>
<evidence type="ECO:0000259" key="7">
    <source>
        <dbReference type="Pfam" id="PF00361"/>
    </source>
</evidence>
<keyword evidence="5" id="KW-0813">Transport</keyword>
<keyword evidence="3 5" id="KW-1133">Transmembrane helix</keyword>
<comment type="caution">
    <text evidence="8">The sequence shown here is derived from an EMBL/GenBank/DDBJ whole genome shotgun (WGS) entry which is preliminary data.</text>
</comment>